<evidence type="ECO:0000313" key="3">
    <source>
        <dbReference type="EMBL" id="TFV54030.1"/>
    </source>
</evidence>
<organism evidence="3">
    <name type="scientific">Serratia marcescens</name>
    <dbReference type="NCBI Taxonomy" id="615"/>
    <lineage>
        <taxon>Bacteria</taxon>
        <taxon>Pseudomonadati</taxon>
        <taxon>Pseudomonadota</taxon>
        <taxon>Gammaproteobacteria</taxon>
        <taxon>Enterobacterales</taxon>
        <taxon>Yersiniaceae</taxon>
        <taxon>Serratia</taxon>
    </lineage>
</organism>
<accession>A0A9X8YS49</accession>
<dbReference type="AlphaFoldDB" id="A0A9X8YS49"/>
<reference evidence="3" key="1">
    <citation type="submission" date="2019-03" db="EMBL/GenBank/DDBJ databases">
        <title>Serratia marcescens strain N2 draft genome.</title>
        <authorList>
            <person name="Yassin A."/>
            <person name="El-Kenawy N."/>
            <person name="Youssef N.H."/>
        </authorList>
    </citation>
    <scope>NUCLEOTIDE SEQUENCE [LARGE SCALE GENOMIC DNA]</scope>
    <source>
        <strain evidence="3">N2</strain>
    </source>
</reference>
<sequence length="120" mass="13277">MAPRSPFAEVTRIAFALLLLLSGSVSAASFSCSSVTAPDEKAICADRELGEKDVRMATTYEMLRKVVLMGGRGALQDEQATWLQKRQQCGANTICLSHLYDERIDELNDQYQHIVASPNR</sequence>
<evidence type="ECO:0000259" key="2">
    <source>
        <dbReference type="Pfam" id="PF07007"/>
    </source>
</evidence>
<gene>
    <name evidence="3" type="ORF">E0L31_00975</name>
</gene>
<feature type="signal peptide" evidence="1">
    <location>
        <begin position="1"/>
        <end position="27"/>
    </location>
</feature>
<dbReference type="PROSITE" id="PS51257">
    <property type="entry name" value="PROKAR_LIPOPROTEIN"/>
    <property type="match status" value="1"/>
</dbReference>
<feature type="chain" id="PRO_5040991274" evidence="1">
    <location>
        <begin position="28"/>
        <end position="120"/>
    </location>
</feature>
<keyword evidence="1" id="KW-0732">Signal</keyword>
<proteinExistence type="predicted"/>
<dbReference type="InterPro" id="IPR052755">
    <property type="entry name" value="Lysozyme_Inhibitor_LprI"/>
</dbReference>
<dbReference type="PANTHER" id="PTHR37549:SF1">
    <property type="entry name" value="LIPOPROTEIN LPRI"/>
    <property type="match status" value="1"/>
</dbReference>
<protein>
    <submittedName>
        <fullName evidence="3">DUF1311 domain-containing protein</fullName>
    </submittedName>
</protein>
<feature type="domain" description="Lysozyme inhibitor LprI-like N-terminal" evidence="2">
    <location>
        <begin position="32"/>
        <end position="107"/>
    </location>
</feature>
<comment type="caution">
    <text evidence="3">The sequence shown here is derived from an EMBL/GenBank/DDBJ whole genome shotgun (WGS) entry which is preliminary data.</text>
</comment>
<dbReference type="EMBL" id="SPSG01000105">
    <property type="protein sequence ID" value="TFV54030.1"/>
    <property type="molecule type" value="Genomic_DNA"/>
</dbReference>
<dbReference type="GO" id="GO:0005576">
    <property type="term" value="C:extracellular region"/>
    <property type="evidence" value="ECO:0007669"/>
    <property type="project" value="TreeGrafter"/>
</dbReference>
<dbReference type="RefSeq" id="WP_212563347.1">
    <property type="nucleotide sequence ID" value="NZ_SPSG02000059.1"/>
</dbReference>
<evidence type="ECO:0000256" key="1">
    <source>
        <dbReference type="SAM" id="SignalP"/>
    </source>
</evidence>
<dbReference type="Pfam" id="PF07007">
    <property type="entry name" value="LprI"/>
    <property type="match status" value="1"/>
</dbReference>
<dbReference type="PANTHER" id="PTHR37549">
    <property type="entry name" value="LIPOPROTEIN LPRI"/>
    <property type="match status" value="1"/>
</dbReference>
<dbReference type="InterPro" id="IPR009739">
    <property type="entry name" value="LprI-like_N"/>
</dbReference>
<name>A0A9X8YS49_SERMA</name>